<evidence type="ECO:0008006" key="2">
    <source>
        <dbReference type="Google" id="ProtNLM"/>
    </source>
</evidence>
<reference evidence="1" key="1">
    <citation type="submission" date="2022-10" db="EMBL/GenBank/DDBJ databases">
        <title>Genomics discovery of giant fungal viruses from subsurface oceanic crustal fluids.</title>
        <authorList>
            <person name="Bhattacharjee A.S."/>
            <person name="Schulz F."/>
            <person name="Woyke T."/>
            <person name="Orcutt B.N."/>
            <person name="Matinez Martinez J."/>
        </authorList>
    </citation>
    <scope>NUCLEOTIDE SEQUENCE</scope>
    <source>
        <strain evidence="1">VSAG1.JdFR</strain>
    </source>
</reference>
<dbReference type="EMBL" id="OP765507">
    <property type="protein sequence ID" value="UZT28882.1"/>
    <property type="molecule type" value="Genomic_DNA"/>
</dbReference>
<proteinExistence type="predicted"/>
<name>A0A9E8G4H4_9VIRU</name>
<protein>
    <recommendedName>
        <fullName evidence="2">NET domain-containing protein</fullName>
    </recommendedName>
</protein>
<evidence type="ECO:0000313" key="1">
    <source>
        <dbReference type="EMBL" id="UZT28882.1"/>
    </source>
</evidence>
<organism evidence="1">
    <name type="scientific">Nucleocytoviricota sp</name>
    <dbReference type="NCBI Taxonomy" id="2809609"/>
    <lineage>
        <taxon>Viruses</taxon>
        <taxon>Varidnaviria</taxon>
        <taxon>Bamfordvirae</taxon>
        <taxon>Nucleocytoviricota</taxon>
    </lineage>
</organism>
<accession>A0A9E8G4H4</accession>
<sequence>MEIDNNTIQNDYIEKNSIVNVENINSFSTETLNLIKQTIENMDKVHHIEILKLLENQYDVNLNENNNGTFINLTDLKNETIQKLQEYINYFKKTTKPTNQFRRSKKTNRKLLF</sequence>